<organism evidence="1 2">
    <name type="scientific">Umbra pygmaea</name>
    <name type="common">Eastern mudminnow</name>
    <dbReference type="NCBI Taxonomy" id="75934"/>
    <lineage>
        <taxon>Eukaryota</taxon>
        <taxon>Metazoa</taxon>
        <taxon>Chordata</taxon>
        <taxon>Craniata</taxon>
        <taxon>Vertebrata</taxon>
        <taxon>Euteleostomi</taxon>
        <taxon>Actinopterygii</taxon>
        <taxon>Neopterygii</taxon>
        <taxon>Teleostei</taxon>
        <taxon>Protacanthopterygii</taxon>
        <taxon>Esociformes</taxon>
        <taxon>Umbridae</taxon>
        <taxon>Umbra</taxon>
    </lineage>
</organism>
<sequence length="119" mass="13676">MEVSRRRILHKHLQPARPLRRCTTATQETMPCGEDDKPVCNIGVEQLFKILQLQTHPPHKVSTTAKVRISYSRDFLIELATSPMARRKPDFLPDHPVVLETARDPAVPLFETKFDNMFA</sequence>
<keyword evidence="2" id="KW-1185">Reference proteome</keyword>
<proteinExistence type="predicted"/>
<evidence type="ECO:0000313" key="2">
    <source>
        <dbReference type="Proteomes" id="UP001557470"/>
    </source>
</evidence>
<accession>A0ABD0XEK3</accession>
<name>A0ABD0XEK3_UMBPY</name>
<reference evidence="1 2" key="1">
    <citation type="submission" date="2024-06" db="EMBL/GenBank/DDBJ databases">
        <authorList>
            <person name="Pan Q."/>
            <person name="Wen M."/>
            <person name="Jouanno E."/>
            <person name="Zahm M."/>
            <person name="Klopp C."/>
            <person name="Cabau C."/>
            <person name="Louis A."/>
            <person name="Berthelot C."/>
            <person name="Parey E."/>
            <person name="Roest Crollius H."/>
            <person name="Montfort J."/>
            <person name="Robinson-Rechavi M."/>
            <person name="Bouchez O."/>
            <person name="Lampietro C."/>
            <person name="Lopez Roques C."/>
            <person name="Donnadieu C."/>
            <person name="Postlethwait J."/>
            <person name="Bobe J."/>
            <person name="Verreycken H."/>
            <person name="Guiguen Y."/>
        </authorList>
    </citation>
    <scope>NUCLEOTIDE SEQUENCE [LARGE SCALE GENOMIC DNA]</scope>
    <source>
        <strain evidence="1">Up_M1</strain>
        <tissue evidence="1">Testis</tissue>
    </source>
</reference>
<dbReference type="Proteomes" id="UP001557470">
    <property type="component" value="Unassembled WGS sequence"/>
</dbReference>
<gene>
    <name evidence="1" type="ORF">UPYG_G00157460</name>
</gene>
<protein>
    <submittedName>
        <fullName evidence="1">Uncharacterized protein</fullName>
    </submittedName>
</protein>
<evidence type="ECO:0000313" key="1">
    <source>
        <dbReference type="EMBL" id="KAL0985482.1"/>
    </source>
</evidence>
<dbReference type="PANTHER" id="PTHR12669">
    <property type="entry name" value="EUKARYOTIC TRANSLATION INITIATION FACTOR 4E-BINDING PROTEIN"/>
    <property type="match status" value="1"/>
</dbReference>
<dbReference type="AlphaFoldDB" id="A0ABD0XEK3"/>
<dbReference type="PANTHER" id="PTHR12669:SF15">
    <property type="entry name" value="CHROMOSOME 8 OPEN READING FRAME 88"/>
    <property type="match status" value="1"/>
</dbReference>
<comment type="caution">
    <text evidence="1">The sequence shown here is derived from an EMBL/GenBank/DDBJ whole genome shotgun (WGS) entry which is preliminary data.</text>
</comment>
<dbReference type="EMBL" id="JAGEUA010000004">
    <property type="protein sequence ID" value="KAL0985482.1"/>
    <property type="molecule type" value="Genomic_DNA"/>
</dbReference>